<reference evidence="2 3" key="1">
    <citation type="journal article" date="2022" name="Front. Microbiol.">
        <title>Identification and characterization of a novel class of self-sufficient cytochrome P450 hydroxylase involved in cyclohexanecarboxylate degradation in Paraburkholderia terrae strain KU-64.</title>
        <authorList>
            <person name="Yamamoto T."/>
            <person name="Hasegawa Y."/>
            <person name="Iwaki H."/>
        </authorList>
    </citation>
    <scope>NUCLEOTIDE SEQUENCE [LARGE SCALE GENOMIC DNA]</scope>
    <source>
        <strain evidence="2 3">KU-64</strain>
    </source>
</reference>
<accession>A0ABM7TX69</accession>
<keyword evidence="3" id="KW-1185">Reference proteome</keyword>
<evidence type="ECO:0000313" key="2">
    <source>
        <dbReference type="EMBL" id="BCZ83175.1"/>
    </source>
</evidence>
<protein>
    <submittedName>
        <fullName evidence="2">Uncharacterized protein</fullName>
    </submittedName>
</protein>
<sequence length="120" mass="14230">MLTVARKQAGKREFANRYVLTSRQQIQNTWEFLANNKSKARQRGQHDGRKYHLLDNSKIQFHDCTPSYRLRQTREDTFGRSFLYRHHEMGSQIFPDLPRRMSGGMDGAFNPRNNRAENSR</sequence>
<evidence type="ECO:0000256" key="1">
    <source>
        <dbReference type="SAM" id="MobiDB-lite"/>
    </source>
</evidence>
<proteinExistence type="predicted"/>
<evidence type="ECO:0000313" key="3">
    <source>
        <dbReference type="Proteomes" id="UP001319874"/>
    </source>
</evidence>
<organism evidence="2 3">
    <name type="scientific">Paraburkholderia terrae</name>
    <dbReference type="NCBI Taxonomy" id="311230"/>
    <lineage>
        <taxon>Bacteria</taxon>
        <taxon>Pseudomonadati</taxon>
        <taxon>Pseudomonadota</taxon>
        <taxon>Betaproteobacteria</taxon>
        <taxon>Burkholderiales</taxon>
        <taxon>Burkholderiaceae</taxon>
        <taxon>Paraburkholderia</taxon>
    </lineage>
</organism>
<name>A0ABM7TX69_9BURK</name>
<dbReference type="EMBL" id="AP024957">
    <property type="protein sequence ID" value="BCZ83175.1"/>
    <property type="molecule type" value="Genomic_DNA"/>
</dbReference>
<gene>
    <name evidence="2" type="ORF">PTKU64_68500</name>
</gene>
<feature type="region of interest" description="Disordered" evidence="1">
    <location>
        <begin position="94"/>
        <end position="120"/>
    </location>
</feature>
<dbReference type="Proteomes" id="UP001319874">
    <property type="component" value="Chromosome 3"/>
</dbReference>